<sequence>MLRQGNHQTPANRPFIPPKSHPVYTGRYLLATNEISNLYNTISRWIDCRTPGGIIYGRPRIGKTRALKFLLSQLPEEYGEDLPIFIINCRHYKTPNESVFFEDMLRDVGHEFFANGKANVKRGRLSMFLIERGLSSKENRVIVIMDDAQELHEMHYKWLMDIHNELDRANVQLTVILVGQKELINQKSAFIAMKRAQIIGRFMVHEYPFKGVCTVDDITTCLVGYDDESSYPEGSDCSFTQFFFPKLYAEGFRLATYADLVYETFQEMRRKANIPGKFEIPMQYLTTTVEFILTQYGFDGVNVDALTKEEIKNAIEFSGYINSETYSEMN</sequence>
<dbReference type="SUPFAM" id="SSF52540">
    <property type="entry name" value="P-loop containing nucleoside triphosphate hydrolases"/>
    <property type="match status" value="1"/>
</dbReference>
<evidence type="ECO:0000313" key="2">
    <source>
        <dbReference type="EMBL" id="MBM7657958.1"/>
    </source>
</evidence>
<proteinExistence type="predicted"/>
<accession>A0ABS2Q877</accession>
<organism evidence="2 3">
    <name type="scientific">Sporolactobacillus spathodeae</name>
    <dbReference type="NCBI Taxonomy" id="1465502"/>
    <lineage>
        <taxon>Bacteria</taxon>
        <taxon>Bacillati</taxon>
        <taxon>Bacillota</taxon>
        <taxon>Bacilli</taxon>
        <taxon>Bacillales</taxon>
        <taxon>Sporolactobacillaceae</taxon>
        <taxon>Sporolactobacillus</taxon>
    </lineage>
</organism>
<dbReference type="Pfam" id="PF13401">
    <property type="entry name" value="AAA_22"/>
    <property type="match status" value="1"/>
</dbReference>
<protein>
    <recommendedName>
        <fullName evidence="1">ORC1/DEAH AAA+ ATPase domain-containing protein</fullName>
    </recommendedName>
</protein>
<gene>
    <name evidence="2" type="ORF">JOC27_001409</name>
</gene>
<comment type="caution">
    <text evidence="2">The sequence shown here is derived from an EMBL/GenBank/DDBJ whole genome shotgun (WGS) entry which is preliminary data.</text>
</comment>
<dbReference type="EMBL" id="JAFBEV010000010">
    <property type="protein sequence ID" value="MBM7657958.1"/>
    <property type="molecule type" value="Genomic_DNA"/>
</dbReference>
<dbReference type="RefSeq" id="WP_205006345.1">
    <property type="nucleotide sequence ID" value="NZ_CBCRXA010000010.1"/>
</dbReference>
<dbReference type="InterPro" id="IPR049945">
    <property type="entry name" value="AAA_22"/>
</dbReference>
<name>A0ABS2Q877_9BACL</name>
<dbReference type="Gene3D" id="3.40.50.300">
    <property type="entry name" value="P-loop containing nucleotide triphosphate hydrolases"/>
    <property type="match status" value="1"/>
</dbReference>
<dbReference type="Proteomes" id="UP000823201">
    <property type="component" value="Unassembled WGS sequence"/>
</dbReference>
<reference evidence="2 3" key="1">
    <citation type="submission" date="2021-01" db="EMBL/GenBank/DDBJ databases">
        <title>Genomic Encyclopedia of Type Strains, Phase IV (KMG-IV): sequencing the most valuable type-strain genomes for metagenomic binning, comparative biology and taxonomic classification.</title>
        <authorList>
            <person name="Goeker M."/>
        </authorList>
    </citation>
    <scope>NUCLEOTIDE SEQUENCE [LARGE SCALE GENOMIC DNA]</scope>
    <source>
        <strain evidence="2 3">DSM 100968</strain>
    </source>
</reference>
<feature type="domain" description="ORC1/DEAH AAA+ ATPase" evidence="1">
    <location>
        <begin position="53"/>
        <end position="183"/>
    </location>
</feature>
<keyword evidence="3" id="KW-1185">Reference proteome</keyword>
<evidence type="ECO:0000313" key="3">
    <source>
        <dbReference type="Proteomes" id="UP000823201"/>
    </source>
</evidence>
<evidence type="ECO:0000259" key="1">
    <source>
        <dbReference type="Pfam" id="PF13401"/>
    </source>
</evidence>
<dbReference type="InterPro" id="IPR027417">
    <property type="entry name" value="P-loop_NTPase"/>
</dbReference>